<protein>
    <submittedName>
        <fullName evidence="1">Uncharacterized protein</fullName>
    </submittedName>
</protein>
<organism evidence="1 2">
    <name type="scientific">Helianthus annuus</name>
    <name type="common">Common sunflower</name>
    <dbReference type="NCBI Taxonomy" id="4232"/>
    <lineage>
        <taxon>Eukaryota</taxon>
        <taxon>Viridiplantae</taxon>
        <taxon>Streptophyta</taxon>
        <taxon>Embryophyta</taxon>
        <taxon>Tracheophyta</taxon>
        <taxon>Spermatophyta</taxon>
        <taxon>Magnoliopsida</taxon>
        <taxon>eudicotyledons</taxon>
        <taxon>Gunneridae</taxon>
        <taxon>Pentapetalae</taxon>
        <taxon>asterids</taxon>
        <taxon>campanulids</taxon>
        <taxon>Asterales</taxon>
        <taxon>Asteraceae</taxon>
        <taxon>Asteroideae</taxon>
        <taxon>Heliantheae alliance</taxon>
        <taxon>Heliantheae</taxon>
        <taxon>Helianthus</taxon>
    </lineage>
</organism>
<dbReference type="PANTHER" id="PTHR14005">
    <property type="entry name" value="EUKARYOTIC TRANSLATION INITIATION FACTOR 3, THETA SUBUNIT"/>
    <property type="match status" value="1"/>
</dbReference>
<dbReference type="InterPro" id="IPR027512">
    <property type="entry name" value="EIF3A"/>
</dbReference>
<sequence length="303" mass="36063">MEHKREFEERVVRRREAEYARLRVEREERLSQVLKARKEERDMKRKMLYYLRTEEERVTRLHEEEAQKRLGYGCATPEITSVFSESDDVSFMANMNPAKKLKQDPVNMVSAKEPLFQMPIFEESWGASSVDAFLNADATQDGGNEVDLWSFSELPAILDGSFGDDGRTNKHGIEPRSDVWNCFGCSSFSNKLLREVERSQSRHDEDVKEKNRLARVMEHKREFEERVVRRREAEYARLRVEREERLSQVLKARKEERDMKRKMLYYLRTEEERVTRLHEEEAQKRLGKTVFRFIVIFSSALIP</sequence>
<dbReference type="AlphaFoldDB" id="A0A251TK50"/>
<dbReference type="EMBL" id="CM007899">
    <property type="protein sequence ID" value="OTG10982.1"/>
    <property type="molecule type" value="Genomic_DNA"/>
</dbReference>
<keyword evidence="2" id="KW-1185">Reference proteome</keyword>
<dbReference type="Proteomes" id="UP000215914">
    <property type="component" value="Chromosome 10"/>
</dbReference>
<dbReference type="InParanoid" id="A0A251TK50"/>
<accession>A0A251TK50</accession>
<dbReference type="STRING" id="4232.A0A251TK50"/>
<reference evidence="2" key="1">
    <citation type="journal article" date="2017" name="Nature">
        <title>The sunflower genome provides insights into oil metabolism, flowering and Asterid evolution.</title>
        <authorList>
            <person name="Badouin H."/>
            <person name="Gouzy J."/>
            <person name="Grassa C.J."/>
            <person name="Murat F."/>
            <person name="Staton S.E."/>
            <person name="Cottret L."/>
            <person name="Lelandais-Briere C."/>
            <person name="Owens G.L."/>
            <person name="Carrere S."/>
            <person name="Mayjonade B."/>
            <person name="Legrand L."/>
            <person name="Gill N."/>
            <person name="Kane N.C."/>
            <person name="Bowers J.E."/>
            <person name="Hubner S."/>
            <person name="Bellec A."/>
            <person name="Berard A."/>
            <person name="Berges H."/>
            <person name="Blanchet N."/>
            <person name="Boniface M.C."/>
            <person name="Brunel D."/>
            <person name="Catrice O."/>
            <person name="Chaidir N."/>
            <person name="Claudel C."/>
            <person name="Donnadieu C."/>
            <person name="Faraut T."/>
            <person name="Fievet G."/>
            <person name="Helmstetter N."/>
            <person name="King M."/>
            <person name="Knapp S.J."/>
            <person name="Lai Z."/>
            <person name="Le Paslier M.C."/>
            <person name="Lippi Y."/>
            <person name="Lorenzon L."/>
            <person name="Mandel J.R."/>
            <person name="Marage G."/>
            <person name="Marchand G."/>
            <person name="Marquand E."/>
            <person name="Bret-Mestries E."/>
            <person name="Morien E."/>
            <person name="Nambeesan S."/>
            <person name="Nguyen T."/>
            <person name="Pegot-Espagnet P."/>
            <person name="Pouilly N."/>
            <person name="Raftis F."/>
            <person name="Sallet E."/>
            <person name="Schiex T."/>
            <person name="Thomas J."/>
            <person name="Vandecasteele C."/>
            <person name="Vares D."/>
            <person name="Vear F."/>
            <person name="Vautrin S."/>
            <person name="Crespi M."/>
            <person name="Mangin B."/>
            <person name="Burke J.M."/>
            <person name="Salse J."/>
            <person name="Munos S."/>
            <person name="Vincourt P."/>
            <person name="Rieseberg L.H."/>
            <person name="Langlade N.B."/>
        </authorList>
    </citation>
    <scope>NUCLEOTIDE SEQUENCE [LARGE SCALE GENOMIC DNA]</scope>
    <source>
        <strain evidence="2">cv. SF193</strain>
    </source>
</reference>
<proteinExistence type="predicted"/>
<dbReference type="GO" id="GO:0005852">
    <property type="term" value="C:eukaryotic translation initiation factor 3 complex"/>
    <property type="evidence" value="ECO:0007669"/>
    <property type="project" value="InterPro"/>
</dbReference>
<evidence type="ECO:0000313" key="2">
    <source>
        <dbReference type="Proteomes" id="UP000215914"/>
    </source>
</evidence>
<name>A0A251TK50_HELAN</name>
<evidence type="ECO:0000313" key="1">
    <source>
        <dbReference type="EMBL" id="OTG10982.1"/>
    </source>
</evidence>
<gene>
    <name evidence="1" type="ORF">HannXRQ_Chr10g0293771</name>
</gene>
<dbReference type="PANTHER" id="PTHR14005:SF0">
    <property type="entry name" value="EUKARYOTIC TRANSLATION INITIATION FACTOR 3 SUBUNIT A"/>
    <property type="match status" value="1"/>
</dbReference>